<keyword evidence="2" id="KW-0012">Acyltransferase</keyword>
<feature type="domain" description="N-acetyltransferase" evidence="3">
    <location>
        <begin position="1"/>
        <end position="166"/>
    </location>
</feature>
<evidence type="ECO:0000256" key="1">
    <source>
        <dbReference type="ARBA" id="ARBA00022679"/>
    </source>
</evidence>
<dbReference type="RefSeq" id="WP_266010452.1">
    <property type="nucleotide sequence ID" value="NZ_JAPFQP010000001.1"/>
</dbReference>
<sequence>MIRKAKLPEIPEILELTRACGKEMASRGIYQWNEFYPSRTVLESDVDREELYILKDSEVLLGVIALTTIMDAEYEQVAWLTPNQDNLYVHRLAIAPNYQGQGYAQKLMTFAEDFARKGNFKSIRLDTFSQNPRNQKFYEQRGYSRLGNVYFPKQSAFPFYCYELVL</sequence>
<dbReference type="CDD" id="cd04301">
    <property type="entry name" value="NAT_SF"/>
    <property type="match status" value="1"/>
</dbReference>
<dbReference type="InterPro" id="IPR050832">
    <property type="entry name" value="Bact_Acetyltransf"/>
</dbReference>
<dbReference type="PANTHER" id="PTHR43877:SF2">
    <property type="entry name" value="AMINOALKYLPHOSPHONATE N-ACETYLTRANSFERASE-RELATED"/>
    <property type="match status" value="1"/>
</dbReference>
<protein>
    <submittedName>
        <fullName evidence="4">GNAT family N-acetyltransferase</fullName>
    </submittedName>
</protein>
<evidence type="ECO:0000313" key="5">
    <source>
        <dbReference type="Proteomes" id="UP001207116"/>
    </source>
</evidence>
<dbReference type="PROSITE" id="PS51186">
    <property type="entry name" value="GNAT"/>
    <property type="match status" value="1"/>
</dbReference>
<dbReference type="SUPFAM" id="SSF55729">
    <property type="entry name" value="Acyl-CoA N-acyltransferases (Nat)"/>
    <property type="match status" value="1"/>
</dbReference>
<dbReference type="Pfam" id="PF00583">
    <property type="entry name" value="Acetyltransf_1"/>
    <property type="match status" value="1"/>
</dbReference>
<evidence type="ECO:0000259" key="3">
    <source>
        <dbReference type="PROSITE" id="PS51186"/>
    </source>
</evidence>
<keyword evidence="1" id="KW-0808">Transferase</keyword>
<dbReference type="PANTHER" id="PTHR43877">
    <property type="entry name" value="AMINOALKYLPHOSPHONATE N-ACETYLTRANSFERASE-RELATED-RELATED"/>
    <property type="match status" value="1"/>
</dbReference>
<comment type="caution">
    <text evidence="4">The sequence shown here is derived from an EMBL/GenBank/DDBJ whole genome shotgun (WGS) entry which is preliminary data.</text>
</comment>
<name>A0AAE3MJ56_9FLAO</name>
<evidence type="ECO:0000313" key="4">
    <source>
        <dbReference type="EMBL" id="MCX2718399.1"/>
    </source>
</evidence>
<reference evidence="4" key="1">
    <citation type="submission" date="2022-11" db="EMBL/GenBank/DDBJ databases">
        <title>The characterization of three novel Bacteroidetes species and genomic analysis of their roles in tidal elemental geochemical cycles.</title>
        <authorList>
            <person name="Ma K.-J."/>
        </authorList>
    </citation>
    <scope>NUCLEOTIDE SEQUENCE</scope>
    <source>
        <strain evidence="4">M415</strain>
    </source>
</reference>
<proteinExistence type="predicted"/>
<dbReference type="InterPro" id="IPR016181">
    <property type="entry name" value="Acyl_CoA_acyltransferase"/>
</dbReference>
<evidence type="ECO:0000256" key="2">
    <source>
        <dbReference type="ARBA" id="ARBA00023315"/>
    </source>
</evidence>
<dbReference type="GO" id="GO:0016747">
    <property type="term" value="F:acyltransferase activity, transferring groups other than amino-acyl groups"/>
    <property type="evidence" value="ECO:0007669"/>
    <property type="project" value="InterPro"/>
</dbReference>
<keyword evidence="5" id="KW-1185">Reference proteome</keyword>
<accession>A0AAE3MJ56</accession>
<organism evidence="4 5">
    <name type="scientific">Lentiprolixibacter aurantiacus</name>
    <dbReference type="NCBI Taxonomy" id="2993939"/>
    <lineage>
        <taxon>Bacteria</taxon>
        <taxon>Pseudomonadati</taxon>
        <taxon>Bacteroidota</taxon>
        <taxon>Flavobacteriia</taxon>
        <taxon>Flavobacteriales</taxon>
        <taxon>Flavobacteriaceae</taxon>
        <taxon>Lentiprolixibacter</taxon>
    </lineage>
</organism>
<dbReference type="EMBL" id="JAPFQP010000001">
    <property type="protein sequence ID" value="MCX2718399.1"/>
    <property type="molecule type" value="Genomic_DNA"/>
</dbReference>
<dbReference type="AlphaFoldDB" id="A0AAE3MJ56"/>
<dbReference type="Proteomes" id="UP001207116">
    <property type="component" value="Unassembled WGS sequence"/>
</dbReference>
<dbReference type="InterPro" id="IPR000182">
    <property type="entry name" value="GNAT_dom"/>
</dbReference>
<gene>
    <name evidence="4" type="ORF">OO016_02180</name>
</gene>
<dbReference type="Gene3D" id="3.40.630.30">
    <property type="match status" value="1"/>
</dbReference>